<protein>
    <submittedName>
        <fullName evidence="8">Helicase</fullName>
        <ecNumber evidence="8">3.6.4.12</ecNumber>
    </submittedName>
</protein>
<dbReference type="InterPro" id="IPR027785">
    <property type="entry name" value="UvrD-like_helicase_C"/>
</dbReference>
<dbReference type="GO" id="GO:0005829">
    <property type="term" value="C:cytosol"/>
    <property type="evidence" value="ECO:0007669"/>
    <property type="project" value="TreeGrafter"/>
</dbReference>
<dbReference type="EMBL" id="AORV01000014">
    <property type="protein sequence ID" value="EMS73822.1"/>
    <property type="molecule type" value="Genomic_DNA"/>
</dbReference>
<dbReference type="PANTHER" id="PTHR11070">
    <property type="entry name" value="UVRD / RECB / PCRA DNA HELICASE FAMILY MEMBER"/>
    <property type="match status" value="1"/>
</dbReference>
<accession>S0FPN6</accession>
<dbReference type="Gene3D" id="3.40.50.300">
    <property type="entry name" value="P-loop containing nucleotide triphosphate hydrolases"/>
    <property type="match status" value="3"/>
</dbReference>
<keyword evidence="6" id="KW-0175">Coiled coil</keyword>
<dbReference type="SUPFAM" id="SSF52540">
    <property type="entry name" value="P-loop containing nucleoside triphosphate hydrolases"/>
    <property type="match status" value="1"/>
</dbReference>
<evidence type="ECO:0000256" key="4">
    <source>
        <dbReference type="ARBA" id="ARBA00022840"/>
    </source>
</evidence>
<evidence type="ECO:0000259" key="7">
    <source>
        <dbReference type="PROSITE" id="PS51198"/>
    </source>
</evidence>
<evidence type="ECO:0000313" key="9">
    <source>
        <dbReference type="Proteomes" id="UP000014155"/>
    </source>
</evidence>
<dbReference type="PATRIC" id="fig|1195236.3.peg.446"/>
<dbReference type="eggNOG" id="COG3973">
    <property type="taxonomic scope" value="Bacteria"/>
</dbReference>
<evidence type="ECO:0000256" key="3">
    <source>
        <dbReference type="ARBA" id="ARBA00022806"/>
    </source>
</evidence>
<dbReference type="InterPro" id="IPR027417">
    <property type="entry name" value="P-loop_NTPase"/>
</dbReference>
<proteinExistence type="predicted"/>
<feature type="coiled-coil region" evidence="6">
    <location>
        <begin position="23"/>
        <end position="50"/>
    </location>
</feature>
<dbReference type="Pfam" id="PF13538">
    <property type="entry name" value="UvrD_C_2"/>
    <property type="match status" value="1"/>
</dbReference>
<dbReference type="RefSeq" id="WP_004623414.1">
    <property type="nucleotide sequence ID" value="NZ_AORV01000014.1"/>
</dbReference>
<comment type="caution">
    <text evidence="8">The sequence shown here is derived from an EMBL/GenBank/DDBJ whole genome shotgun (WGS) entry which is preliminary data.</text>
</comment>
<dbReference type="InterPro" id="IPR014016">
    <property type="entry name" value="UvrD-like_ATP-bd"/>
</dbReference>
<keyword evidence="2 5" id="KW-0378">Hydrolase</keyword>
<dbReference type="InterPro" id="IPR000212">
    <property type="entry name" value="DNA_helicase_UvrD/REP"/>
</dbReference>
<dbReference type="GO" id="GO:0005524">
    <property type="term" value="F:ATP binding"/>
    <property type="evidence" value="ECO:0007669"/>
    <property type="project" value="UniProtKB-UniRule"/>
</dbReference>
<dbReference type="Pfam" id="PF00580">
    <property type="entry name" value="UvrD-helicase"/>
    <property type="match status" value="1"/>
</dbReference>
<evidence type="ECO:0000256" key="2">
    <source>
        <dbReference type="ARBA" id="ARBA00022801"/>
    </source>
</evidence>
<evidence type="ECO:0000313" key="8">
    <source>
        <dbReference type="EMBL" id="EMS73822.1"/>
    </source>
</evidence>
<organism evidence="8 9">
    <name type="scientific">Ruminiclostridium cellobioparum subsp. termitidis CT1112</name>
    <dbReference type="NCBI Taxonomy" id="1195236"/>
    <lineage>
        <taxon>Bacteria</taxon>
        <taxon>Bacillati</taxon>
        <taxon>Bacillota</taxon>
        <taxon>Clostridia</taxon>
        <taxon>Eubacteriales</taxon>
        <taxon>Oscillospiraceae</taxon>
        <taxon>Ruminiclostridium</taxon>
    </lineage>
</organism>
<dbReference type="GO" id="GO:0043138">
    <property type="term" value="F:3'-5' DNA helicase activity"/>
    <property type="evidence" value="ECO:0007669"/>
    <property type="project" value="TreeGrafter"/>
</dbReference>
<dbReference type="GO" id="GO:0016787">
    <property type="term" value="F:hydrolase activity"/>
    <property type="evidence" value="ECO:0007669"/>
    <property type="project" value="UniProtKB-UniRule"/>
</dbReference>
<dbReference type="EC" id="3.6.4.12" evidence="8"/>
<name>S0FPN6_RUMCE</name>
<dbReference type="PANTHER" id="PTHR11070:SF17">
    <property type="entry name" value="DNA HELICASE IV"/>
    <property type="match status" value="1"/>
</dbReference>
<keyword evidence="1 5" id="KW-0547">Nucleotide-binding</keyword>
<dbReference type="PROSITE" id="PS51198">
    <property type="entry name" value="UVRD_HELICASE_ATP_BIND"/>
    <property type="match status" value="1"/>
</dbReference>
<evidence type="ECO:0000256" key="1">
    <source>
        <dbReference type="ARBA" id="ARBA00022741"/>
    </source>
</evidence>
<feature type="domain" description="UvrD-like helicase ATP-binding" evidence="7">
    <location>
        <begin position="207"/>
        <end position="590"/>
    </location>
</feature>
<keyword evidence="3 5" id="KW-0347">Helicase</keyword>
<dbReference type="GO" id="GO:0003677">
    <property type="term" value="F:DNA binding"/>
    <property type="evidence" value="ECO:0007669"/>
    <property type="project" value="InterPro"/>
</dbReference>
<dbReference type="Proteomes" id="UP000014155">
    <property type="component" value="Unassembled WGS sequence"/>
</dbReference>
<keyword evidence="9" id="KW-1185">Reference proteome</keyword>
<dbReference type="AlphaFoldDB" id="S0FPN6"/>
<gene>
    <name evidence="8" type="ORF">CTER_0145</name>
</gene>
<dbReference type="GO" id="GO:0000725">
    <property type="term" value="P:recombinational repair"/>
    <property type="evidence" value="ECO:0007669"/>
    <property type="project" value="TreeGrafter"/>
</dbReference>
<feature type="binding site" evidence="5">
    <location>
        <begin position="228"/>
        <end position="235"/>
    </location>
    <ligand>
        <name>ATP</name>
        <dbReference type="ChEBI" id="CHEBI:30616"/>
    </ligand>
</feature>
<evidence type="ECO:0000256" key="5">
    <source>
        <dbReference type="PROSITE-ProRule" id="PRU00560"/>
    </source>
</evidence>
<sequence length="750" mass="87300">MDNYQEQFVSEKNYLGRIKEIIKNQLSAEIDRLKNKKGQLIADRKDMYENTTHYSNDFEKLSDAIQYLNPIEVQTYDYEATEARIRKYDRMQQSPYFARIDFTEDGFDKENIYIGLGNLTDEKTRQTYICDWRAPISSIFYRFGLGKASYKAPYGIIEGEVSLKRQFEIKKGEIQYFFDSSMTIMDDMLKQALSQNASAKMKSIVETIQKEQDIIIRDIENDLLMVQGVAGSGKTSVALHRVAYLMYHGLTGNLSSNNIILITPNNLFEKYIDSVLPELGEKNIQALTMEEIFNNTFEEKIEIANRNTLIEEIISTKDINKKNLIKSSMEFILSKEFLFIIERYLKYFEHRMIDFRDIYYNGECIANRHLTKAELLKQNEILLPLEKRLETIEKRIMIKIHELRKHRIVKLEKFIAEYPEHIYEVKTLTRLLSLKENAAIKREVMKFSRVDVMVLYKRLAGDRNLFYRIAEGIGLPENIEEIMNHVSRGLQKPVLSYDNAMVLLAMKLMLGGCEHYKEIKQVVVDEAQDYYPVHYDILKRCFGNAKFTVLGDINQTIEKTADLSVYSDIRQILNKKRSTTIMLNKSFRCSYEINQFSSHFSDRHLEVESFERHESLPEIVSTESGGQMKEYAVSMVSKYRTEGFQSIAVICKSMTGAEQLYRKIGSKLGAALINTYSFDTINKVTILPVYMAKGLEFDAVLVYDANDEMYWDAEDRQLLYICCTRALHRLSIVYSGKKSRLIPDNLNGIE</sequence>
<reference evidence="8 9" key="1">
    <citation type="journal article" date="2013" name="Genome Announc.">
        <title>Draft Genome Sequence of the Cellulolytic, Mesophilic, Anaerobic Bacterium Clostridium termitidis Strain CT1112 (DSM 5398).</title>
        <authorList>
            <person name="Lal S."/>
            <person name="Ramachandran U."/>
            <person name="Zhang X."/>
            <person name="Munir R."/>
            <person name="Sparling R."/>
            <person name="Levin D.B."/>
        </authorList>
    </citation>
    <scope>NUCLEOTIDE SEQUENCE [LARGE SCALE GENOMIC DNA]</scope>
    <source>
        <strain evidence="8 9">CT1112</strain>
    </source>
</reference>
<keyword evidence="4 5" id="KW-0067">ATP-binding</keyword>
<evidence type="ECO:0000256" key="6">
    <source>
        <dbReference type="SAM" id="Coils"/>
    </source>
</evidence>
<dbReference type="STRING" id="1195236.CTER_0145"/>